<dbReference type="GeneID" id="28831345"/>
<name>A0A132B8E7_MOLSC</name>
<protein>
    <submittedName>
        <fullName evidence="1">Uncharacterized protein</fullName>
    </submittedName>
</protein>
<dbReference type="RefSeq" id="XP_018063031.1">
    <property type="nucleotide sequence ID" value="XM_018221619.1"/>
</dbReference>
<dbReference type="OrthoDB" id="10440778at2759"/>
<evidence type="ECO:0000313" key="1">
    <source>
        <dbReference type="EMBL" id="KUJ08676.1"/>
    </source>
</evidence>
<evidence type="ECO:0000313" key="2">
    <source>
        <dbReference type="Proteomes" id="UP000070700"/>
    </source>
</evidence>
<dbReference type="Proteomes" id="UP000070700">
    <property type="component" value="Unassembled WGS sequence"/>
</dbReference>
<accession>A0A132B8E7</accession>
<dbReference type="KEGG" id="psco:LY89DRAFT_764016"/>
<reference evidence="1 2" key="1">
    <citation type="submission" date="2015-10" db="EMBL/GenBank/DDBJ databases">
        <title>Full genome of DAOMC 229536 Phialocephala scopiformis, a fungal endophyte of spruce producing the potent anti-insectan compound rugulosin.</title>
        <authorList>
            <consortium name="DOE Joint Genome Institute"/>
            <person name="Walker A.K."/>
            <person name="Frasz S.L."/>
            <person name="Seifert K.A."/>
            <person name="Miller J.D."/>
            <person name="Mondo S.J."/>
            <person name="Labutti K."/>
            <person name="Lipzen A."/>
            <person name="Dockter R."/>
            <person name="Kennedy M."/>
            <person name="Grigoriev I.V."/>
            <person name="Spatafora J.W."/>
        </authorList>
    </citation>
    <scope>NUCLEOTIDE SEQUENCE [LARGE SCALE GENOMIC DNA]</scope>
    <source>
        <strain evidence="1 2">CBS 120377</strain>
    </source>
</reference>
<keyword evidence="2" id="KW-1185">Reference proteome</keyword>
<dbReference type="EMBL" id="KQ947434">
    <property type="protein sequence ID" value="KUJ08676.1"/>
    <property type="molecule type" value="Genomic_DNA"/>
</dbReference>
<sequence length="105" mass="12188">MNSFGPSSKTTFISQTATYRIKSHLLYDTTTQKLSYITDEEATELRKRKILWRIEIPPFARKVDIQIGFSKERYAGSVWLPGMVVLGRLLGRWESLYAIEGWEDV</sequence>
<organism evidence="1 2">
    <name type="scientific">Mollisia scopiformis</name>
    <name type="common">Conifer needle endophyte fungus</name>
    <name type="synonym">Phialocephala scopiformis</name>
    <dbReference type="NCBI Taxonomy" id="149040"/>
    <lineage>
        <taxon>Eukaryota</taxon>
        <taxon>Fungi</taxon>
        <taxon>Dikarya</taxon>
        <taxon>Ascomycota</taxon>
        <taxon>Pezizomycotina</taxon>
        <taxon>Leotiomycetes</taxon>
        <taxon>Helotiales</taxon>
        <taxon>Mollisiaceae</taxon>
        <taxon>Mollisia</taxon>
    </lineage>
</organism>
<gene>
    <name evidence="1" type="ORF">LY89DRAFT_764016</name>
</gene>
<dbReference type="InParanoid" id="A0A132B8E7"/>
<dbReference type="AlphaFoldDB" id="A0A132B8E7"/>
<proteinExistence type="predicted"/>